<proteinExistence type="predicted"/>
<evidence type="ECO:0000313" key="2">
    <source>
        <dbReference type="EMBL" id="KKW06199.1"/>
    </source>
</evidence>
<feature type="transmembrane region" description="Helical" evidence="1">
    <location>
        <begin position="108"/>
        <end position="135"/>
    </location>
</feature>
<feature type="transmembrane region" description="Helical" evidence="1">
    <location>
        <begin position="43"/>
        <end position="64"/>
    </location>
</feature>
<evidence type="ECO:0000256" key="1">
    <source>
        <dbReference type="SAM" id="Phobius"/>
    </source>
</evidence>
<dbReference type="AlphaFoldDB" id="A0A0G1YIH3"/>
<accession>A0A0G1YIH3</accession>
<gene>
    <name evidence="2" type="ORF">UY40_C0002G0049</name>
</gene>
<evidence type="ECO:0008006" key="4">
    <source>
        <dbReference type="Google" id="ProtNLM"/>
    </source>
</evidence>
<dbReference type="STRING" id="1618342.UY40_C0002G0049"/>
<feature type="transmembrane region" description="Helical" evidence="1">
    <location>
        <begin position="147"/>
        <end position="166"/>
    </location>
</feature>
<dbReference type="InterPro" id="IPR017850">
    <property type="entry name" value="Alkaline_phosphatase_core_sf"/>
</dbReference>
<name>A0A0G1YIH3_9BACT</name>
<dbReference type="Proteomes" id="UP000034119">
    <property type="component" value="Unassembled WGS sequence"/>
</dbReference>
<evidence type="ECO:0000313" key="3">
    <source>
        <dbReference type="Proteomes" id="UP000034119"/>
    </source>
</evidence>
<keyword evidence="1" id="KW-0812">Transmembrane</keyword>
<sequence>MFFKLSTPTKRIFTFPVHPFLFAAFPIFSIYYSNIAEVYPFSFWKPLVVSFSLAVLLFSAFKFIFRDRQKAGLTTLVALVIVFTHGHIHNFIGSSFANFFDQGNRVSLLLFTLGIDDILFLVWGIVFLIFFTVIYRTKGNLTSLIKGLNFTFAVLLVIPLFGSFYYEAANLQTRILRKSSSEQADINLVGGEIKRKPDIYYIILDRYASNRTLKDFYNFDNRYFTDFLEEKGFYVAYDALSNYPRTLPSLAAALNMDYINYLSNIAGEDTSDQTFAYPLVDHHKVGETLKSLGYKYIHLGSWFEPTKVSSVADQNLLLGDIYLKNLDGLSTEILNTTIFAPLIRKFLPGTSSESFAIQHANRILYQFDQVKKIAEVESDPKFVFAHILIPHPPFVFNESCQVAPGGGVWAEDTVITGYTDQLTCGNQLIMAMVEEILQSANDLPIIVIQADEGPYARRYPMLPGRFNFKEASDNTLKERFGILNALYLPGIGAEQLYPELSQVNTFRVIFRNYFGADLENLPDKSYIYADEDHFYKYSEVTNRLR</sequence>
<organism evidence="2 3">
    <name type="scientific">candidate division CPR1 bacterium GW2011_GWC1_49_13</name>
    <dbReference type="NCBI Taxonomy" id="1618342"/>
    <lineage>
        <taxon>Bacteria</taxon>
        <taxon>candidate division CPR1</taxon>
    </lineage>
</organism>
<comment type="caution">
    <text evidence="2">The sequence shown here is derived from an EMBL/GenBank/DDBJ whole genome shotgun (WGS) entry which is preliminary data.</text>
</comment>
<reference evidence="2 3" key="1">
    <citation type="journal article" date="2015" name="Nature">
        <title>rRNA introns, odd ribosomes, and small enigmatic genomes across a large radiation of phyla.</title>
        <authorList>
            <person name="Brown C.T."/>
            <person name="Hug L.A."/>
            <person name="Thomas B.C."/>
            <person name="Sharon I."/>
            <person name="Castelle C.J."/>
            <person name="Singh A."/>
            <person name="Wilkins M.J."/>
            <person name="Williams K.H."/>
            <person name="Banfield J.F."/>
        </authorList>
    </citation>
    <scope>NUCLEOTIDE SEQUENCE [LARGE SCALE GENOMIC DNA]</scope>
</reference>
<dbReference type="EMBL" id="LCPW01000002">
    <property type="protein sequence ID" value="KKW06199.1"/>
    <property type="molecule type" value="Genomic_DNA"/>
</dbReference>
<keyword evidence="1" id="KW-0472">Membrane</keyword>
<feature type="transmembrane region" description="Helical" evidence="1">
    <location>
        <begin position="12"/>
        <end position="31"/>
    </location>
</feature>
<feature type="transmembrane region" description="Helical" evidence="1">
    <location>
        <begin position="71"/>
        <end position="88"/>
    </location>
</feature>
<dbReference type="Gene3D" id="3.40.720.10">
    <property type="entry name" value="Alkaline Phosphatase, subunit A"/>
    <property type="match status" value="1"/>
</dbReference>
<keyword evidence="1" id="KW-1133">Transmembrane helix</keyword>
<protein>
    <recommendedName>
        <fullName evidence="4">Sulfatase N-terminal domain-containing protein</fullName>
    </recommendedName>
</protein>